<dbReference type="Proteomes" id="UP000014975">
    <property type="component" value="Unassembled WGS sequence"/>
</dbReference>
<dbReference type="eggNOG" id="COG0860">
    <property type="taxonomic scope" value="Bacteria"/>
</dbReference>
<feature type="region of interest" description="Disordered" evidence="4">
    <location>
        <begin position="185"/>
        <end position="227"/>
    </location>
</feature>
<dbReference type="PANTHER" id="PTHR30404">
    <property type="entry name" value="N-ACETYLMURAMOYL-L-ALANINE AMIDASE"/>
    <property type="match status" value="1"/>
</dbReference>
<dbReference type="STRING" id="1121439.dsat_0688"/>
<dbReference type="FunFam" id="3.40.630.40:FF:000005">
    <property type="entry name" value="N-acetylmuramoyl-L-alanine amidase (AmiA)"/>
    <property type="match status" value="1"/>
</dbReference>
<feature type="domain" description="MurNAc-LAA" evidence="5">
    <location>
        <begin position="460"/>
        <end position="610"/>
    </location>
</feature>
<dbReference type="eggNOG" id="COG1729">
    <property type="taxonomic scope" value="Bacteria"/>
</dbReference>
<dbReference type="Gene3D" id="2.60.40.3500">
    <property type="match status" value="1"/>
</dbReference>
<feature type="compositionally biased region" description="Low complexity" evidence="4">
    <location>
        <begin position="185"/>
        <end position="222"/>
    </location>
</feature>
<dbReference type="GO" id="GO:0030288">
    <property type="term" value="C:outer membrane-bounded periplasmic space"/>
    <property type="evidence" value="ECO:0007669"/>
    <property type="project" value="TreeGrafter"/>
</dbReference>
<feature type="compositionally biased region" description="Low complexity" evidence="4">
    <location>
        <begin position="353"/>
        <end position="372"/>
    </location>
</feature>
<evidence type="ECO:0000256" key="3">
    <source>
        <dbReference type="ARBA" id="ARBA00022801"/>
    </source>
</evidence>
<keyword evidence="7" id="KW-1185">Reference proteome</keyword>
<dbReference type="InterPro" id="IPR002508">
    <property type="entry name" value="MurNAc-LAA_cat"/>
</dbReference>
<evidence type="ECO:0000256" key="1">
    <source>
        <dbReference type="ARBA" id="ARBA00001561"/>
    </source>
</evidence>
<dbReference type="PANTHER" id="PTHR30404:SF0">
    <property type="entry name" value="N-ACETYLMURAMOYL-L-ALANINE AMIDASE AMIC"/>
    <property type="match status" value="1"/>
</dbReference>
<dbReference type="PATRIC" id="fig|1121439.3.peg.2048"/>
<comment type="catalytic activity">
    <reaction evidence="1">
        <text>Hydrolyzes the link between N-acetylmuramoyl residues and L-amino acid residues in certain cell-wall glycopeptides.</text>
        <dbReference type="EC" id="3.5.1.28"/>
    </reaction>
</comment>
<dbReference type="GO" id="GO:0009253">
    <property type="term" value="P:peptidoglycan catabolic process"/>
    <property type="evidence" value="ECO:0007669"/>
    <property type="project" value="InterPro"/>
</dbReference>
<dbReference type="GO" id="GO:0008745">
    <property type="term" value="F:N-acetylmuramoyl-L-alanine amidase activity"/>
    <property type="evidence" value="ECO:0007669"/>
    <property type="project" value="UniProtKB-EC"/>
</dbReference>
<evidence type="ECO:0000313" key="7">
    <source>
        <dbReference type="Proteomes" id="UP000014975"/>
    </source>
</evidence>
<dbReference type="InterPro" id="IPR050695">
    <property type="entry name" value="N-acetylmuramoyl_amidase_3"/>
</dbReference>
<dbReference type="SMART" id="SM00646">
    <property type="entry name" value="Ami_3"/>
    <property type="match status" value="1"/>
</dbReference>
<protein>
    <recommendedName>
        <fullName evidence="2">N-acetylmuramoyl-L-alanine amidase</fullName>
        <ecNumber evidence="2">3.5.1.28</ecNumber>
    </recommendedName>
</protein>
<proteinExistence type="predicted"/>
<reference evidence="6 7" key="1">
    <citation type="journal article" date="2013" name="Genome Announc.">
        <title>Draft genome sequences for three mercury-methylating, sulfate-reducing bacteria.</title>
        <authorList>
            <person name="Brown S.D."/>
            <person name="Hurt R.A.Jr."/>
            <person name="Gilmour C.C."/>
            <person name="Elias D.A."/>
        </authorList>
    </citation>
    <scope>NUCLEOTIDE SEQUENCE [LARGE SCALE GENOMIC DNA]</scope>
    <source>
        <strain evidence="6 7">DSM 16529</strain>
    </source>
</reference>
<evidence type="ECO:0000259" key="5">
    <source>
        <dbReference type="SMART" id="SM00646"/>
    </source>
</evidence>
<dbReference type="SUPFAM" id="SSF53187">
    <property type="entry name" value="Zn-dependent exopeptidases"/>
    <property type="match status" value="1"/>
</dbReference>
<comment type="caution">
    <text evidence="6">The sequence shown here is derived from an EMBL/GenBank/DDBJ whole genome shotgun (WGS) entry which is preliminary data.</text>
</comment>
<dbReference type="InterPro" id="IPR011990">
    <property type="entry name" value="TPR-like_helical_dom_sf"/>
</dbReference>
<evidence type="ECO:0000256" key="2">
    <source>
        <dbReference type="ARBA" id="ARBA00011901"/>
    </source>
</evidence>
<dbReference type="AlphaFoldDB" id="S7T6Z5"/>
<accession>S7T6Z5</accession>
<organism evidence="6 7">
    <name type="scientific">Alkalidesulfovibrio alkalitolerans DSM 16529</name>
    <dbReference type="NCBI Taxonomy" id="1121439"/>
    <lineage>
        <taxon>Bacteria</taxon>
        <taxon>Pseudomonadati</taxon>
        <taxon>Thermodesulfobacteriota</taxon>
        <taxon>Desulfovibrionia</taxon>
        <taxon>Desulfovibrionales</taxon>
        <taxon>Desulfovibrionaceae</taxon>
        <taxon>Alkalidesulfovibrio</taxon>
    </lineage>
</organism>
<dbReference type="Gene3D" id="3.40.630.40">
    <property type="entry name" value="Zn-dependent exopeptidases"/>
    <property type="match status" value="1"/>
</dbReference>
<evidence type="ECO:0000313" key="6">
    <source>
        <dbReference type="EMBL" id="EPR32336.1"/>
    </source>
</evidence>
<dbReference type="Pfam" id="PF11741">
    <property type="entry name" value="AMIN"/>
    <property type="match status" value="1"/>
</dbReference>
<dbReference type="CDD" id="cd02696">
    <property type="entry name" value="MurNAc-LAA"/>
    <property type="match status" value="1"/>
</dbReference>
<evidence type="ECO:0000256" key="4">
    <source>
        <dbReference type="SAM" id="MobiDB-lite"/>
    </source>
</evidence>
<dbReference type="EC" id="3.5.1.28" evidence="2"/>
<dbReference type="Pfam" id="PF01520">
    <property type="entry name" value="Amidase_3"/>
    <property type="match status" value="1"/>
</dbReference>
<gene>
    <name evidence="6" type="ORF">dsat_0688</name>
</gene>
<dbReference type="EMBL" id="ATHI01000027">
    <property type="protein sequence ID" value="EPR32336.1"/>
    <property type="molecule type" value="Genomic_DNA"/>
</dbReference>
<keyword evidence="3 6" id="KW-0378">Hydrolase</keyword>
<dbReference type="InterPro" id="IPR021731">
    <property type="entry name" value="AMIN_dom"/>
</dbReference>
<name>S7T6Z5_9BACT</name>
<feature type="region of interest" description="Disordered" evidence="4">
    <location>
        <begin position="353"/>
        <end position="385"/>
    </location>
</feature>
<dbReference type="Gene3D" id="1.25.40.10">
    <property type="entry name" value="Tetratricopeptide repeat domain"/>
    <property type="match status" value="1"/>
</dbReference>
<sequence length="622" mass="68956">MYCSTLATAMRMHERRIIPLLLWLALLFAWAPDAVASNLQRQFNTAYSEFHALAKDAKRGQFRSHWLDVEKRFLDIYKANTNGSLAPKALYYLGRVHEELGQRSFLAADFETSCDYYQRMATRFPKHPWADDCLYRRAVIQLERLKRPDRAYVDLLNIEHNHKDGDMYDKAVALLRKMDAQNATSAPARAAPAPAAVAPSPSLAPPASSAQAQAAQSQTRSPGQPALLNQVRYHSTDDYTRVVIDMSGEAGFKWQLLEADKKGELPTRLYVDLMNTELSSEAARDQTVKDGILKQIRTGQNTPTSARVVLDFNAFKDYKVFQLHEPFRVVVDVYGPGAPQVVAAKPAPAQPAQAAPKAAPVQKSAAQKSSTAKKSDSMKPDAAQRQQASSLIEQLGLTVKTIMIDPGHGGKDVGAAANGLYEKDIVLRAAKIIGAKLEARGFRVLYTRTTDVFIPLEERTAMANVRKADLFLSIHCNAVEDPAANGLEVYSLNLARTQDAVRVAARENAVSAKRISDLQIILTDLMLNSKVKESKDLAGQVQGNILKSVRPKYPLRDRKQREAPFYVLMGAKMPAILIELGYLTNPEEAKRLSNQEYLARMADGIVNGVVAYKTTIERYASR</sequence>